<dbReference type="Pfam" id="PF00664">
    <property type="entry name" value="ABC_membrane"/>
    <property type="match status" value="1"/>
</dbReference>
<evidence type="ECO:0000256" key="6">
    <source>
        <dbReference type="ARBA" id="ARBA00023136"/>
    </source>
</evidence>
<gene>
    <name evidence="10" type="ORF">GCM10009810_13830</name>
</gene>
<dbReference type="Gene3D" id="3.40.50.300">
    <property type="entry name" value="P-loop containing nucleotide triphosphate hydrolases"/>
    <property type="match status" value="1"/>
</dbReference>
<dbReference type="GO" id="GO:0005524">
    <property type="term" value="F:ATP binding"/>
    <property type="evidence" value="ECO:0007669"/>
    <property type="project" value="UniProtKB-KW"/>
</dbReference>
<evidence type="ECO:0000256" key="3">
    <source>
        <dbReference type="ARBA" id="ARBA00022741"/>
    </source>
</evidence>
<dbReference type="Pfam" id="PF00005">
    <property type="entry name" value="ABC_tran"/>
    <property type="match status" value="1"/>
</dbReference>
<dbReference type="InterPro" id="IPR039421">
    <property type="entry name" value="Type_1_exporter"/>
</dbReference>
<evidence type="ECO:0000256" key="7">
    <source>
        <dbReference type="SAM" id="Phobius"/>
    </source>
</evidence>
<name>A0ABP4WID6_9MICO</name>
<dbReference type="SUPFAM" id="SSF52540">
    <property type="entry name" value="P-loop containing nucleoside triphosphate hydrolases"/>
    <property type="match status" value="1"/>
</dbReference>
<proteinExistence type="predicted"/>
<evidence type="ECO:0000256" key="5">
    <source>
        <dbReference type="ARBA" id="ARBA00022989"/>
    </source>
</evidence>
<dbReference type="SUPFAM" id="SSF90123">
    <property type="entry name" value="ABC transporter transmembrane region"/>
    <property type="match status" value="1"/>
</dbReference>
<feature type="domain" description="ABC transmembrane type-1" evidence="9">
    <location>
        <begin position="45"/>
        <end position="321"/>
    </location>
</feature>
<dbReference type="InterPro" id="IPR036640">
    <property type="entry name" value="ABC1_TM_sf"/>
</dbReference>
<evidence type="ECO:0000256" key="4">
    <source>
        <dbReference type="ARBA" id="ARBA00022840"/>
    </source>
</evidence>
<feature type="transmembrane region" description="Helical" evidence="7">
    <location>
        <begin position="178"/>
        <end position="196"/>
    </location>
</feature>
<dbReference type="SMART" id="SM00382">
    <property type="entry name" value="AAA"/>
    <property type="match status" value="1"/>
</dbReference>
<keyword evidence="6 7" id="KW-0472">Membrane</keyword>
<keyword evidence="3" id="KW-0547">Nucleotide-binding</keyword>
<evidence type="ECO:0000256" key="2">
    <source>
        <dbReference type="ARBA" id="ARBA00022692"/>
    </source>
</evidence>
<evidence type="ECO:0000259" key="8">
    <source>
        <dbReference type="PROSITE" id="PS50893"/>
    </source>
</evidence>
<evidence type="ECO:0000259" key="9">
    <source>
        <dbReference type="PROSITE" id="PS50929"/>
    </source>
</evidence>
<protein>
    <submittedName>
        <fullName evidence="10">ABC transporter ATP-binding protein</fullName>
    </submittedName>
</protein>
<dbReference type="PROSITE" id="PS50893">
    <property type="entry name" value="ABC_TRANSPORTER_2"/>
    <property type="match status" value="1"/>
</dbReference>
<dbReference type="EMBL" id="BAAAPN010000034">
    <property type="protein sequence ID" value="GAA1755266.1"/>
    <property type="molecule type" value="Genomic_DNA"/>
</dbReference>
<sequence>MTRAPQQPRKPLTELWLRYRAYRGRFVGAVTMSTINKVADVMPELLIGAAVDVVVRGQDSFVAGMLGVESRYSQLAWIAVFNVLVWVIESASQYVAAVLWRGLSQGIEHDLRVEAYDHVQHLDLGWHEARPAGATLATLNDDVNQLERFLDVGAPAILQTFLNVILVGAIFAIASVKLLVLAFLPIPVIIAGSLLFQRRLEPLYAVVREKVADLSGALSANLAGIATIKAFTAEERERRRIDAASTAYQQANVQAIRTSAAFVPLVRMAILAGFTCTLLLGGWQTLDGQLEVGLYSVLVFMTQRLLWPLTDVAQVLDLYQRGRASTARIQDLLAVPIAVSAGHASLRRPVTGRIELRDVRAGYADGPDVLHGIDLLVPSGETHAIVGATGSGKSTLLRLVLRFDDPRAGSVLYDDQDLRSLDWDSLRGSIGYVAQDVFMFAGTIADNIAYGAPGATRAEIVAAAEAATAREFIEELPDGFDATVGERGVTLSGGQRQRLALARAFLRAPAVLVLDEATSAVDNETEAAIQRSLREATSECTTLVVAHRLSTVRHADRIWVMDRGRIIEAGTHDELLAQDGQYAALWRVQTGGV</sequence>
<dbReference type="PROSITE" id="PS00211">
    <property type="entry name" value="ABC_TRANSPORTER_1"/>
    <property type="match status" value="1"/>
</dbReference>
<dbReference type="InterPro" id="IPR017871">
    <property type="entry name" value="ABC_transporter-like_CS"/>
</dbReference>
<dbReference type="InterPro" id="IPR011527">
    <property type="entry name" value="ABC1_TM_dom"/>
</dbReference>
<feature type="transmembrane region" description="Helical" evidence="7">
    <location>
        <begin position="75"/>
        <end position="96"/>
    </location>
</feature>
<dbReference type="InterPro" id="IPR027417">
    <property type="entry name" value="P-loop_NTPase"/>
</dbReference>
<evidence type="ECO:0000313" key="10">
    <source>
        <dbReference type="EMBL" id="GAA1755266.1"/>
    </source>
</evidence>
<keyword evidence="2 7" id="KW-0812">Transmembrane</keyword>
<organism evidence="10 11">
    <name type="scientific">Nostocoides vanveenii</name>
    <dbReference type="NCBI Taxonomy" id="330835"/>
    <lineage>
        <taxon>Bacteria</taxon>
        <taxon>Bacillati</taxon>
        <taxon>Actinomycetota</taxon>
        <taxon>Actinomycetes</taxon>
        <taxon>Micrococcales</taxon>
        <taxon>Intrasporangiaceae</taxon>
        <taxon>Nostocoides</taxon>
    </lineage>
</organism>
<dbReference type="CDD" id="cd18565">
    <property type="entry name" value="ABC_6TM_exporter_like"/>
    <property type="match status" value="1"/>
</dbReference>
<dbReference type="InterPro" id="IPR003593">
    <property type="entry name" value="AAA+_ATPase"/>
</dbReference>
<keyword evidence="5 7" id="KW-1133">Transmembrane helix</keyword>
<dbReference type="Proteomes" id="UP001501475">
    <property type="component" value="Unassembled WGS sequence"/>
</dbReference>
<accession>A0ABP4WID6</accession>
<evidence type="ECO:0000256" key="1">
    <source>
        <dbReference type="ARBA" id="ARBA00004651"/>
    </source>
</evidence>
<keyword evidence="11" id="KW-1185">Reference proteome</keyword>
<comment type="caution">
    <text evidence="10">The sequence shown here is derived from an EMBL/GenBank/DDBJ whole genome shotgun (WGS) entry which is preliminary data.</text>
</comment>
<dbReference type="RefSeq" id="WP_344064003.1">
    <property type="nucleotide sequence ID" value="NZ_BAAAPN010000034.1"/>
</dbReference>
<dbReference type="Gene3D" id="1.20.1560.10">
    <property type="entry name" value="ABC transporter type 1, transmembrane domain"/>
    <property type="match status" value="1"/>
</dbReference>
<dbReference type="PANTHER" id="PTHR24221">
    <property type="entry name" value="ATP-BINDING CASSETTE SUB-FAMILY B"/>
    <property type="match status" value="1"/>
</dbReference>
<feature type="transmembrane region" description="Helical" evidence="7">
    <location>
        <begin position="152"/>
        <end position="171"/>
    </location>
</feature>
<dbReference type="PROSITE" id="PS50929">
    <property type="entry name" value="ABC_TM1F"/>
    <property type="match status" value="1"/>
</dbReference>
<feature type="domain" description="ABC transporter" evidence="8">
    <location>
        <begin position="354"/>
        <end position="588"/>
    </location>
</feature>
<evidence type="ECO:0000313" key="11">
    <source>
        <dbReference type="Proteomes" id="UP001501475"/>
    </source>
</evidence>
<dbReference type="InterPro" id="IPR003439">
    <property type="entry name" value="ABC_transporter-like_ATP-bd"/>
</dbReference>
<keyword evidence="4 10" id="KW-0067">ATP-binding</keyword>
<dbReference type="PANTHER" id="PTHR24221:SF601">
    <property type="entry name" value="ABC TRANSPORTER"/>
    <property type="match status" value="1"/>
</dbReference>
<comment type="subcellular location">
    <subcellularLocation>
        <location evidence="1">Cell membrane</location>
        <topology evidence="1">Multi-pass membrane protein</topology>
    </subcellularLocation>
</comment>
<reference evidence="11" key="1">
    <citation type="journal article" date="2019" name="Int. J. Syst. Evol. Microbiol.">
        <title>The Global Catalogue of Microorganisms (GCM) 10K type strain sequencing project: providing services to taxonomists for standard genome sequencing and annotation.</title>
        <authorList>
            <consortium name="The Broad Institute Genomics Platform"/>
            <consortium name="The Broad Institute Genome Sequencing Center for Infectious Disease"/>
            <person name="Wu L."/>
            <person name="Ma J."/>
        </authorList>
    </citation>
    <scope>NUCLEOTIDE SEQUENCE [LARGE SCALE GENOMIC DNA]</scope>
    <source>
        <strain evidence="11">JCM 15591</strain>
    </source>
</reference>